<sequence>SLLLLISLAALATIASTDCVCSVRLNCPDGSWYNGTRIPLKIEGEEIEDNTTTEEYETTSVTYEETATPTHEVSGTCGRSAHSPNIDDLVPGSSEISIGTWPWHVLVDTIYPELNETTSEMDMFGYTCGGTIISDRWILTAARCTKSLSTILVYSGILHANRSYTEKSEKKVISRAKYVITHPDYNETEYTNDIALIQLEEPSHSTPLFLPFACPIDSKQSLKTEQPLPLDSMVQMMIHVFVNRQSPSSH</sequence>
<feature type="signal peptide" evidence="2">
    <location>
        <begin position="1"/>
        <end position="17"/>
    </location>
</feature>
<feature type="non-terminal residue" evidence="4">
    <location>
        <position position="1"/>
    </location>
</feature>
<feature type="domain" description="Peptidase S1" evidence="3">
    <location>
        <begin position="89"/>
        <end position="250"/>
    </location>
</feature>
<dbReference type="InterPro" id="IPR043504">
    <property type="entry name" value="Peptidase_S1_PA_chymotrypsin"/>
</dbReference>
<dbReference type="InterPro" id="IPR051333">
    <property type="entry name" value="CLIP_Serine_Protease"/>
</dbReference>
<dbReference type="PROSITE" id="PS50240">
    <property type="entry name" value="TRYPSIN_DOM"/>
    <property type="match status" value="1"/>
</dbReference>
<dbReference type="InterPro" id="IPR001254">
    <property type="entry name" value="Trypsin_dom"/>
</dbReference>
<dbReference type="AlphaFoldDB" id="A0AAV5X2J3"/>
<feature type="chain" id="PRO_5043383413" description="Peptidase S1 domain-containing protein" evidence="2">
    <location>
        <begin position="18"/>
        <end position="250"/>
    </location>
</feature>
<evidence type="ECO:0000256" key="1">
    <source>
        <dbReference type="ARBA" id="ARBA00023157"/>
    </source>
</evidence>
<keyword evidence="2" id="KW-0732">Signal</keyword>
<keyword evidence="5" id="KW-1185">Reference proteome</keyword>
<dbReference type="FunFam" id="2.40.10.10:FF:000068">
    <property type="entry name" value="transmembrane protease serine 2"/>
    <property type="match status" value="1"/>
</dbReference>
<dbReference type="PRINTS" id="PR00722">
    <property type="entry name" value="CHYMOTRYPSIN"/>
</dbReference>
<dbReference type="PANTHER" id="PTHR24260:SF136">
    <property type="entry name" value="GH08193P-RELATED"/>
    <property type="match status" value="1"/>
</dbReference>
<evidence type="ECO:0000259" key="3">
    <source>
        <dbReference type="PROSITE" id="PS50240"/>
    </source>
</evidence>
<organism evidence="4 5">
    <name type="scientific">Pristionchus fissidentatus</name>
    <dbReference type="NCBI Taxonomy" id="1538716"/>
    <lineage>
        <taxon>Eukaryota</taxon>
        <taxon>Metazoa</taxon>
        <taxon>Ecdysozoa</taxon>
        <taxon>Nematoda</taxon>
        <taxon>Chromadorea</taxon>
        <taxon>Rhabditida</taxon>
        <taxon>Rhabditina</taxon>
        <taxon>Diplogasteromorpha</taxon>
        <taxon>Diplogasteroidea</taxon>
        <taxon>Neodiplogasteridae</taxon>
        <taxon>Pristionchus</taxon>
    </lineage>
</organism>
<dbReference type="EMBL" id="BTSY01000007">
    <property type="protein sequence ID" value="GMT36372.1"/>
    <property type="molecule type" value="Genomic_DNA"/>
</dbReference>
<evidence type="ECO:0000313" key="5">
    <source>
        <dbReference type="Proteomes" id="UP001432322"/>
    </source>
</evidence>
<dbReference type="GO" id="GO:0004252">
    <property type="term" value="F:serine-type endopeptidase activity"/>
    <property type="evidence" value="ECO:0007669"/>
    <property type="project" value="InterPro"/>
</dbReference>
<comment type="caution">
    <text evidence="4">The sequence shown here is derived from an EMBL/GenBank/DDBJ whole genome shotgun (WGS) entry which is preliminary data.</text>
</comment>
<dbReference type="SUPFAM" id="SSF50494">
    <property type="entry name" value="Trypsin-like serine proteases"/>
    <property type="match status" value="1"/>
</dbReference>
<dbReference type="Proteomes" id="UP001432322">
    <property type="component" value="Unassembled WGS sequence"/>
</dbReference>
<dbReference type="Gene3D" id="2.40.10.10">
    <property type="entry name" value="Trypsin-like serine proteases"/>
    <property type="match status" value="1"/>
</dbReference>
<proteinExistence type="predicted"/>
<evidence type="ECO:0000256" key="2">
    <source>
        <dbReference type="SAM" id="SignalP"/>
    </source>
</evidence>
<dbReference type="Pfam" id="PF00089">
    <property type="entry name" value="Trypsin"/>
    <property type="match status" value="1"/>
</dbReference>
<dbReference type="InterPro" id="IPR009003">
    <property type="entry name" value="Peptidase_S1_PA"/>
</dbReference>
<accession>A0AAV5X2J3</accession>
<gene>
    <name evidence="4" type="ORF">PFISCL1PPCAC_27669</name>
</gene>
<reference evidence="4" key="1">
    <citation type="submission" date="2023-10" db="EMBL/GenBank/DDBJ databases">
        <title>Genome assembly of Pristionchus species.</title>
        <authorList>
            <person name="Yoshida K."/>
            <person name="Sommer R.J."/>
        </authorList>
    </citation>
    <scope>NUCLEOTIDE SEQUENCE</scope>
    <source>
        <strain evidence="4">RS5133</strain>
    </source>
</reference>
<dbReference type="SMART" id="SM00020">
    <property type="entry name" value="Tryp_SPc"/>
    <property type="match status" value="1"/>
</dbReference>
<evidence type="ECO:0000313" key="4">
    <source>
        <dbReference type="EMBL" id="GMT36372.1"/>
    </source>
</evidence>
<protein>
    <recommendedName>
        <fullName evidence="3">Peptidase S1 domain-containing protein</fullName>
    </recommendedName>
</protein>
<dbReference type="PANTHER" id="PTHR24260">
    <property type="match status" value="1"/>
</dbReference>
<dbReference type="InterPro" id="IPR001314">
    <property type="entry name" value="Peptidase_S1A"/>
</dbReference>
<dbReference type="GO" id="GO:0006508">
    <property type="term" value="P:proteolysis"/>
    <property type="evidence" value="ECO:0007669"/>
    <property type="project" value="InterPro"/>
</dbReference>
<name>A0AAV5X2J3_9BILA</name>
<keyword evidence="1" id="KW-1015">Disulfide bond</keyword>